<feature type="region of interest" description="Disordered" evidence="1">
    <location>
        <begin position="144"/>
        <end position="200"/>
    </location>
</feature>
<reference evidence="3" key="3">
    <citation type="submission" date="2025-08" db="UniProtKB">
        <authorList>
            <consortium name="RefSeq"/>
        </authorList>
    </citation>
    <scope>IDENTIFICATION</scope>
    <source>
        <strain evidence="3">NI907</strain>
    </source>
</reference>
<gene>
    <name evidence="3" type="ORF">PgNI_12010</name>
</gene>
<feature type="compositionally biased region" description="Basic and acidic residues" evidence="1">
    <location>
        <begin position="378"/>
        <end position="401"/>
    </location>
</feature>
<feature type="region of interest" description="Disordered" evidence="1">
    <location>
        <begin position="1077"/>
        <end position="1097"/>
    </location>
</feature>
<dbReference type="RefSeq" id="XP_030977193.1">
    <property type="nucleotide sequence ID" value="XM_031131967.1"/>
</dbReference>
<dbReference type="Proteomes" id="UP000515153">
    <property type="component" value="Unplaced"/>
</dbReference>
<reference evidence="3" key="2">
    <citation type="submission" date="2019-10" db="EMBL/GenBank/DDBJ databases">
        <authorList>
            <consortium name="NCBI Genome Project"/>
        </authorList>
    </citation>
    <scope>NUCLEOTIDE SEQUENCE</scope>
    <source>
        <strain evidence="3">NI907</strain>
    </source>
</reference>
<feature type="region of interest" description="Disordered" evidence="1">
    <location>
        <begin position="1205"/>
        <end position="1234"/>
    </location>
</feature>
<sequence>METEDLYHYQRILRNFSFPLPPPQADDHVQQIKELRKALESKDQAAAEEEWTMYQAERQSLEVERAERQRLFDAALDGLAHDEALQKTRQSFKEVLERCYEQKRSALIDKYKKIERQRAGRRKTEEQALEKQIYEGIILKRRQSMTKAQSQEKALPLSTPEAGAPRTPAETPPPLNSPSPNLDRPLSIFDASTNPPDRASFTSLIGPEYSEVSSPPPVGHSDGAIPVIGTSQQVPDVPPSVLPPTTVNLPTPQASHSNALEPISPIDEEDSMVQNNLSQAKLLSKRAREDDVLPSESKRVRTRASQIAQERYSLDANSDAVDQAPPKKVVHNPEGSTTPDTTVPDNAQNLEIQQDSVVQTPSDNSSSNLDTGPSNEEPEQHETDPSSRTITMEEIRGDKSHGEQRYHFIIQEGGSFWIAKCTEHGVHFGENVKQGAAKHLNGRAHGLSRRRDQVLRLLGFRITDCTEKLAKENNKNFKAKLKLGYKPLNLVQRGRHEQVHVEEVSQPKATHHLPEPPNRKQEELTQNMQLSSVPTTQPVAGDLWVGYIEREQVHYGVRILPLAEDLSDPGLLPVSRTPLWKKDAGISGLPSCYVASGTEDIQWAPGYEDGGPRVEEREYPVLVFDGAETYDWISSANLKPFNLVKKDEKVSRWRKARDEYARLRGYKDYLHMQTDLGRTRRNRRLSQYPVPGKMYAARFEEENDNGVFGVMVLPWLPELGEKFPKALRDLMDRNLKVKKIPWIPGCYSMTPESKISGWAKGYEDGGKYVPDRWYPILWFDWGLNLGWVPGSALLGFDFENDHCGREKIHRFKDARLEYAKIFGYKNYADMKTKSGVPETTSRPLSAGIVLGSDSESEDSESETDAEGLAAVTGNTEDQATAQGVEEMDLDVDADDQITGSDVGDDDGMPVNLNVDNHQPASVEKASEPGVTAVTDSDKATMTRQTFPDANGATVSAASNLQPMTKDVAAVPTEEATSQLELVQVRSVADPRSQSVDGPRSKGRRASAQHKPTQKQPARATSEPSVSLVVHTKTDKAQDLERMRRAHLKLKKKPPCIGPRPNASWVIVPNIEKLATPRKPGQETSLAARGSPHPSTAAGEATRLTIVPAVSRPETPVRTSRTITNKPQAIGSHSGRSETTSVINAPAIAKAKSSKPATQPEAYPLMTNLNLALPRRPHVAEAGGCVTTSQPPQALVQPVVPVINHSKSDGLLSKPASSQAPTLPHKPAARPGAVGSKARTIGVGVRMPIAPMAVMELPAPEAQDDTSASVNQVQKQNRMPTPQIPIASIPGMELPAPEARNDNSASVNEGQEQSQDSSGAFRQSTTSVSLLMQTARDALKVTKSTATHEVGSTAIESPTPDRASLSIDTSVANNRQTNATLASSATPNLSALRKELDSEPMMLSAYSSAPSEAQLAENQQAFATGSLFVAIDHSYEVIKSVPGSTIHILIRPKEVKRFVMERFDDGTGRATLFMGGGELVQQLHFANMPGANNRKVLPGWRSCSFLWGYVKGFEAGVILQRISPQG</sequence>
<accession>A0A6P8AQL4</accession>
<name>A0A6P8AQL4_PYRGI</name>
<evidence type="ECO:0000313" key="2">
    <source>
        <dbReference type="Proteomes" id="UP000515153"/>
    </source>
</evidence>
<feature type="compositionally biased region" description="Polar residues" evidence="1">
    <location>
        <begin position="334"/>
        <end position="374"/>
    </location>
</feature>
<dbReference type="KEGG" id="pgri:PgNI_12010"/>
<protein>
    <submittedName>
        <fullName evidence="3">Uncharacterized protein</fullName>
    </submittedName>
</protein>
<evidence type="ECO:0000256" key="1">
    <source>
        <dbReference type="SAM" id="MobiDB-lite"/>
    </source>
</evidence>
<evidence type="ECO:0000313" key="3">
    <source>
        <dbReference type="RefSeq" id="XP_030977193.1"/>
    </source>
</evidence>
<feature type="compositionally biased region" description="Polar residues" evidence="1">
    <location>
        <begin position="1264"/>
        <end position="1279"/>
    </location>
</feature>
<feature type="region of interest" description="Disordered" evidence="1">
    <location>
        <begin position="1342"/>
        <end position="1364"/>
    </location>
</feature>
<dbReference type="GeneID" id="41966872"/>
<feature type="compositionally biased region" description="Basic and acidic residues" evidence="1">
    <location>
        <begin position="286"/>
        <end position="299"/>
    </location>
</feature>
<feature type="region of interest" description="Disordered" evidence="1">
    <location>
        <begin position="286"/>
        <end position="401"/>
    </location>
</feature>
<feature type="compositionally biased region" description="Polar residues" evidence="1">
    <location>
        <begin position="190"/>
        <end position="200"/>
    </location>
</feature>
<feature type="compositionally biased region" description="Acidic residues" evidence="1">
    <location>
        <begin position="885"/>
        <end position="895"/>
    </location>
</feature>
<keyword evidence="2" id="KW-1185">Reference proteome</keyword>
<feature type="compositionally biased region" description="Polar residues" evidence="1">
    <location>
        <begin position="872"/>
        <end position="881"/>
    </location>
</feature>
<feature type="compositionally biased region" description="Acidic residues" evidence="1">
    <location>
        <begin position="854"/>
        <end position="865"/>
    </location>
</feature>
<feature type="compositionally biased region" description="Polar residues" evidence="1">
    <location>
        <begin position="1301"/>
        <end position="1323"/>
    </location>
</feature>
<reference evidence="3" key="1">
    <citation type="journal article" date="2019" name="Mol. Biol. Evol.">
        <title>Blast fungal genomes show frequent chromosomal changes, gene gains and losses, and effector gene turnover.</title>
        <authorList>
            <person name="Gomez Luciano L.B."/>
            <person name="Jason Tsai I."/>
            <person name="Chuma I."/>
            <person name="Tosa Y."/>
            <person name="Chen Y.H."/>
            <person name="Li J.Y."/>
            <person name="Li M.Y."/>
            <person name="Jade Lu M.Y."/>
            <person name="Nakayashiki H."/>
            <person name="Li W.H."/>
        </authorList>
    </citation>
    <scope>NUCLEOTIDE SEQUENCE</scope>
    <source>
        <strain evidence="3">NI907</strain>
    </source>
</reference>
<feature type="region of interest" description="Disordered" evidence="1">
    <location>
        <begin position="1259"/>
        <end position="1323"/>
    </location>
</feature>
<organism evidence="2 3">
    <name type="scientific">Pyricularia grisea</name>
    <name type="common">Crabgrass-specific blast fungus</name>
    <name type="synonym">Magnaporthe grisea</name>
    <dbReference type="NCBI Taxonomy" id="148305"/>
    <lineage>
        <taxon>Eukaryota</taxon>
        <taxon>Fungi</taxon>
        <taxon>Dikarya</taxon>
        <taxon>Ascomycota</taxon>
        <taxon>Pezizomycotina</taxon>
        <taxon>Sordariomycetes</taxon>
        <taxon>Sordariomycetidae</taxon>
        <taxon>Magnaporthales</taxon>
        <taxon>Pyriculariaceae</taxon>
        <taxon>Pyricularia</taxon>
    </lineage>
</organism>
<proteinExistence type="predicted"/>
<feature type="region of interest" description="Disordered" evidence="1">
    <location>
        <begin position="984"/>
        <end position="1026"/>
    </location>
</feature>
<feature type="region of interest" description="Disordered" evidence="1">
    <location>
        <begin position="833"/>
        <end position="907"/>
    </location>
</feature>